<dbReference type="InterPro" id="IPR036928">
    <property type="entry name" value="AS_sf"/>
</dbReference>
<dbReference type="InterPro" id="IPR023631">
    <property type="entry name" value="Amidase_dom"/>
</dbReference>
<feature type="domain" description="Amidase" evidence="2">
    <location>
        <begin position="61"/>
        <end position="512"/>
    </location>
</feature>
<dbReference type="SUPFAM" id="SSF75304">
    <property type="entry name" value="Amidase signature (AS) enzymes"/>
    <property type="match status" value="1"/>
</dbReference>
<dbReference type="Proteomes" id="UP001596074">
    <property type="component" value="Unassembled WGS sequence"/>
</dbReference>
<dbReference type="PANTHER" id="PTHR42678">
    <property type="entry name" value="AMIDASE"/>
    <property type="match status" value="1"/>
</dbReference>
<gene>
    <name evidence="3" type="ORF">ACFPZN_02430</name>
</gene>
<sequence length="538" mass="56045">MLSYRSVAAFTAGALLAGAAATATPAAAAGPPGRPAVQVAGLGVTDLRALLTQRKTTSVQLVREYLRRIDAYDGPRGERPGLSAVINVNGRALGEAARLDAERRAGRVRGPLHGVPVVVKDNFDTADMPTTSGSAALRELRPPDDSEQIRRLRQAGAIVLAKTNMHEYAMNIYTISSLGGQTRNPYDPSRHPGGSSGGTGAAVAASYAPVGLGSDTCGSIRIPAAHNNLVGLRPTMGLSSRDGIAPLSGTQDVGGPIGMSVRDVALVLEATAGYDPDDQVTKASIGRVPRDYEKTLRKSALKGKRIGVFTDYFATATSDEQATAALVRAAIADMTGLGARAVELGPQPEIMTAAAGANRVRDEFERDLNAYLASSARGRPAHLAALEPPYDQLTLADIATSGEVTPSVLSTLRAWVNSPALPNPSYTEKLRQRDVLRQGLTDLMKAHRLDAVVYPTIGSPPTKIGTTQSYLNCRLAGYSGFPALSVPAGFTAGGLPVGVELLGLPFSEPALLGMGHAYEQATRHRTPPAGTPALPAAG</sequence>
<accession>A0ABW0ZMQ4</accession>
<reference evidence="4" key="1">
    <citation type="journal article" date="2019" name="Int. J. Syst. Evol. Microbiol.">
        <title>The Global Catalogue of Microorganisms (GCM) 10K type strain sequencing project: providing services to taxonomists for standard genome sequencing and annotation.</title>
        <authorList>
            <consortium name="The Broad Institute Genomics Platform"/>
            <consortium name="The Broad Institute Genome Sequencing Center for Infectious Disease"/>
            <person name="Wu L."/>
            <person name="Ma J."/>
        </authorList>
    </citation>
    <scope>NUCLEOTIDE SEQUENCE [LARGE SCALE GENOMIC DNA]</scope>
    <source>
        <strain evidence="4">KCTC 42087</strain>
    </source>
</reference>
<evidence type="ECO:0000259" key="2">
    <source>
        <dbReference type="Pfam" id="PF01425"/>
    </source>
</evidence>
<organism evidence="3 4">
    <name type="scientific">Actinomadura rugatobispora</name>
    <dbReference type="NCBI Taxonomy" id="1994"/>
    <lineage>
        <taxon>Bacteria</taxon>
        <taxon>Bacillati</taxon>
        <taxon>Actinomycetota</taxon>
        <taxon>Actinomycetes</taxon>
        <taxon>Streptosporangiales</taxon>
        <taxon>Thermomonosporaceae</taxon>
        <taxon>Actinomadura</taxon>
    </lineage>
</organism>
<feature type="signal peptide" evidence="1">
    <location>
        <begin position="1"/>
        <end position="28"/>
    </location>
</feature>
<dbReference type="Gene3D" id="3.90.1300.10">
    <property type="entry name" value="Amidase signature (AS) domain"/>
    <property type="match status" value="1"/>
</dbReference>
<evidence type="ECO:0000256" key="1">
    <source>
        <dbReference type="SAM" id="SignalP"/>
    </source>
</evidence>
<keyword evidence="4" id="KW-1185">Reference proteome</keyword>
<keyword evidence="1" id="KW-0732">Signal</keyword>
<dbReference type="EMBL" id="JBHSON010000003">
    <property type="protein sequence ID" value="MFC5744466.1"/>
    <property type="molecule type" value="Genomic_DNA"/>
</dbReference>
<dbReference type="PANTHER" id="PTHR42678:SF5">
    <property type="entry name" value="GLUTAMYL-TRNA(GLN) AMIDOTRANSFERASE SUBUNIT A"/>
    <property type="match status" value="1"/>
</dbReference>
<evidence type="ECO:0000313" key="3">
    <source>
        <dbReference type="EMBL" id="MFC5744466.1"/>
    </source>
</evidence>
<dbReference type="Pfam" id="PF01425">
    <property type="entry name" value="Amidase"/>
    <property type="match status" value="1"/>
</dbReference>
<comment type="caution">
    <text evidence="3">The sequence shown here is derived from an EMBL/GenBank/DDBJ whole genome shotgun (WGS) entry which is preliminary data.</text>
</comment>
<name>A0ABW0ZMQ4_9ACTN</name>
<proteinExistence type="predicted"/>
<dbReference type="RefSeq" id="WP_378279659.1">
    <property type="nucleotide sequence ID" value="NZ_JBHSON010000003.1"/>
</dbReference>
<evidence type="ECO:0000313" key="4">
    <source>
        <dbReference type="Proteomes" id="UP001596074"/>
    </source>
</evidence>
<feature type="chain" id="PRO_5047264981" evidence="1">
    <location>
        <begin position="29"/>
        <end position="538"/>
    </location>
</feature>
<protein>
    <submittedName>
        <fullName evidence="3">Amidase</fullName>
    </submittedName>
</protein>